<gene>
    <name evidence="3" type="ORF">DC094_04135</name>
</gene>
<dbReference type="SUPFAM" id="SSF52266">
    <property type="entry name" value="SGNH hydrolase"/>
    <property type="match status" value="1"/>
</dbReference>
<dbReference type="Pfam" id="PF00657">
    <property type="entry name" value="Lipase_GDSL"/>
    <property type="match status" value="1"/>
</dbReference>
<comment type="caution">
    <text evidence="3">The sequence shown here is derived from an EMBL/GenBank/DDBJ whole genome shotgun (WGS) entry which is preliminary data.</text>
</comment>
<dbReference type="CDD" id="cd01846">
    <property type="entry name" value="fatty_acyltransferase_like"/>
    <property type="match status" value="1"/>
</dbReference>
<dbReference type="InterPro" id="IPR001087">
    <property type="entry name" value="GDSL"/>
</dbReference>
<dbReference type="OrthoDB" id="5292073at2"/>
<sequence length="357" mass="38250">MKLLKTISAAAVSLAVLGLSVTASASQDNLPTIAGINSVVVFGDSLSDNGTLTALVQGVNQFNQSQGLPTLPVPPQRFSNGDLWVDYLSESLNVPQINYAVSGARSIGHDSTQLQQAAQNGLFAQQTGYTGLGLQGQVRNYVTNFPGNKAAALHTILVGGNDIVGFLEGNSDLTSRQQVVERIVSVVSDSVFQLASAGAKNIAVLTLPKIGDLPRFSISSALEGRSEEANRIVELVNRRLQVTLYRESRSADLEYNVTTVSGARFFNNISSSGQFANPQQTWLQVIEQNGQISFVPGSNGFPQVNGSPADFIFWDSIHPTTRAHQLLSDQVLGELQQQSYCFADAANCSVSFELKLQ</sequence>
<protein>
    <recommendedName>
        <fullName evidence="5">GDSL family lipase</fullName>
    </recommendedName>
</protein>
<name>A0A2V1H6Z9_9GAMM</name>
<dbReference type="RefSeq" id="WP_116685798.1">
    <property type="nucleotide sequence ID" value="NZ_CAWNYD010000001.1"/>
</dbReference>
<evidence type="ECO:0000313" key="4">
    <source>
        <dbReference type="Proteomes" id="UP000244906"/>
    </source>
</evidence>
<dbReference type="InterPro" id="IPR051058">
    <property type="entry name" value="GDSL_Est/Lipase"/>
</dbReference>
<evidence type="ECO:0000256" key="1">
    <source>
        <dbReference type="ARBA" id="ARBA00022801"/>
    </source>
</evidence>
<keyword evidence="2" id="KW-0732">Signal</keyword>
<organism evidence="3 4">
    <name type="scientific">Pelagibaculum spongiae</name>
    <dbReference type="NCBI Taxonomy" id="2080658"/>
    <lineage>
        <taxon>Bacteria</taxon>
        <taxon>Pseudomonadati</taxon>
        <taxon>Pseudomonadota</taxon>
        <taxon>Gammaproteobacteria</taxon>
        <taxon>Oceanospirillales</taxon>
        <taxon>Pelagibaculum</taxon>
    </lineage>
</organism>
<dbReference type="PANTHER" id="PTHR45648:SF22">
    <property type="entry name" value="GDSL LIPASE_ACYLHYDROLASE FAMILY PROTEIN (AFU_ORTHOLOGUE AFUA_4G14700)"/>
    <property type="match status" value="1"/>
</dbReference>
<proteinExistence type="predicted"/>
<evidence type="ECO:0000256" key="2">
    <source>
        <dbReference type="SAM" id="SignalP"/>
    </source>
</evidence>
<keyword evidence="1" id="KW-0378">Hydrolase</keyword>
<dbReference type="Gene3D" id="3.40.50.1110">
    <property type="entry name" value="SGNH hydrolase"/>
    <property type="match status" value="1"/>
</dbReference>
<dbReference type="EMBL" id="QDDL01000001">
    <property type="protein sequence ID" value="PVZ72212.1"/>
    <property type="molecule type" value="Genomic_DNA"/>
</dbReference>
<dbReference type="Proteomes" id="UP000244906">
    <property type="component" value="Unassembled WGS sequence"/>
</dbReference>
<dbReference type="PANTHER" id="PTHR45648">
    <property type="entry name" value="GDSL LIPASE/ACYLHYDROLASE FAMILY PROTEIN (AFU_ORTHOLOGUE AFUA_4G14700)"/>
    <property type="match status" value="1"/>
</dbReference>
<accession>A0A2V1H6Z9</accession>
<dbReference type="GO" id="GO:0016788">
    <property type="term" value="F:hydrolase activity, acting on ester bonds"/>
    <property type="evidence" value="ECO:0007669"/>
    <property type="project" value="InterPro"/>
</dbReference>
<evidence type="ECO:0000313" key="3">
    <source>
        <dbReference type="EMBL" id="PVZ72212.1"/>
    </source>
</evidence>
<dbReference type="AlphaFoldDB" id="A0A2V1H6Z9"/>
<dbReference type="InterPro" id="IPR036514">
    <property type="entry name" value="SGNH_hydro_sf"/>
</dbReference>
<reference evidence="3 4" key="1">
    <citation type="submission" date="2018-04" db="EMBL/GenBank/DDBJ databases">
        <title>Thalassorhabdus spongiae gen. nov., sp. nov., isolated from a marine sponge in South-West Iceland.</title>
        <authorList>
            <person name="Knobloch S."/>
            <person name="Daussin A."/>
            <person name="Johannsson R."/>
            <person name="Marteinsson V.T."/>
        </authorList>
    </citation>
    <scope>NUCLEOTIDE SEQUENCE [LARGE SCALE GENOMIC DNA]</scope>
    <source>
        <strain evidence="3 4">Hp12</strain>
    </source>
</reference>
<feature type="chain" id="PRO_5016017114" description="GDSL family lipase" evidence="2">
    <location>
        <begin position="26"/>
        <end position="357"/>
    </location>
</feature>
<evidence type="ECO:0008006" key="5">
    <source>
        <dbReference type="Google" id="ProtNLM"/>
    </source>
</evidence>
<keyword evidence="4" id="KW-1185">Reference proteome</keyword>
<feature type="signal peptide" evidence="2">
    <location>
        <begin position="1"/>
        <end position="25"/>
    </location>
</feature>